<gene>
    <name evidence="1" type="ORF">BGM30_32660</name>
</gene>
<sequence>MQVTTTQADLLPHISTEQGVPQAATMEVPTSATVAQEAVSGSYTFFGFLEVDYSLSISPPQIKVDLFINALGQKIRIAGVDLNPNHPTAKIGGSALGFKAEVELSFDFNTYILTIKATGCAPFVGCKTGSTTIHL</sequence>
<protein>
    <submittedName>
        <fullName evidence="1">Uncharacterized protein</fullName>
    </submittedName>
</protein>
<reference evidence="2" key="1">
    <citation type="submission" date="2017-12" db="EMBL/GenBank/DDBJ databases">
        <title>Improved Draft Genome Sequence of Microcystis aeruginosa NIES-298, a Microcystin-Producing Cyanobacterium from Lake Kasumigaura, Japan.</title>
        <authorList>
            <person name="Yamaguchi H."/>
            <person name="Suzuki S."/>
            <person name="Kawachi M."/>
        </authorList>
    </citation>
    <scope>NUCLEOTIDE SEQUENCE [LARGE SCALE GENOMIC DNA]</scope>
    <source>
        <strain evidence="2">NIES-298</strain>
    </source>
</reference>
<dbReference type="Proteomes" id="UP000236321">
    <property type="component" value="Unassembled WGS sequence"/>
</dbReference>
<dbReference type="EMBL" id="BEYQ01000010">
    <property type="protein sequence ID" value="GBD54173.1"/>
    <property type="molecule type" value="Genomic_DNA"/>
</dbReference>
<evidence type="ECO:0000313" key="2">
    <source>
        <dbReference type="Proteomes" id="UP000236321"/>
    </source>
</evidence>
<organism evidence="1 2">
    <name type="scientific">Microcystis aeruginosa NIES-298</name>
    <dbReference type="NCBI Taxonomy" id="449468"/>
    <lineage>
        <taxon>Bacteria</taxon>
        <taxon>Bacillati</taxon>
        <taxon>Cyanobacteriota</taxon>
        <taxon>Cyanophyceae</taxon>
        <taxon>Oscillatoriophycideae</taxon>
        <taxon>Chroococcales</taxon>
        <taxon>Microcystaceae</taxon>
        <taxon>Microcystis</taxon>
    </lineage>
</organism>
<accession>A0A2H6BVE8</accession>
<dbReference type="RefSeq" id="WP_002798105.1">
    <property type="nucleotide sequence ID" value="NZ_BEIU01000002.1"/>
</dbReference>
<comment type="caution">
    <text evidence="1">The sequence shown here is derived from an EMBL/GenBank/DDBJ whole genome shotgun (WGS) entry which is preliminary data.</text>
</comment>
<name>A0A2H6BVE8_MICAE</name>
<proteinExistence type="predicted"/>
<evidence type="ECO:0000313" key="1">
    <source>
        <dbReference type="EMBL" id="GBD54173.1"/>
    </source>
</evidence>
<dbReference type="AlphaFoldDB" id="A0A2H6BVE8"/>